<dbReference type="GO" id="GO:0005634">
    <property type="term" value="C:nucleus"/>
    <property type="evidence" value="ECO:0007669"/>
    <property type="project" value="UniProtKB-SubCell"/>
</dbReference>
<accession>A0AB40BTA4</accession>
<dbReference type="InterPro" id="IPR016024">
    <property type="entry name" value="ARM-type_fold"/>
</dbReference>
<evidence type="ECO:0000256" key="4">
    <source>
        <dbReference type="SAM" id="MobiDB-lite"/>
    </source>
</evidence>
<feature type="compositionally biased region" description="Acidic residues" evidence="4">
    <location>
        <begin position="13"/>
        <end position="29"/>
    </location>
</feature>
<protein>
    <submittedName>
        <fullName evidence="6">Uncharacterized protein LOC120267041</fullName>
    </submittedName>
</protein>
<dbReference type="InterPro" id="IPR011989">
    <property type="entry name" value="ARM-like"/>
</dbReference>
<feature type="region of interest" description="Disordered" evidence="4">
    <location>
        <begin position="1"/>
        <end position="42"/>
    </location>
</feature>
<organism evidence="5 6">
    <name type="scientific">Dioscorea cayennensis subsp. rotundata</name>
    <name type="common">White Guinea yam</name>
    <name type="synonym">Dioscorea rotundata</name>
    <dbReference type="NCBI Taxonomy" id="55577"/>
    <lineage>
        <taxon>Eukaryota</taxon>
        <taxon>Viridiplantae</taxon>
        <taxon>Streptophyta</taxon>
        <taxon>Embryophyta</taxon>
        <taxon>Tracheophyta</taxon>
        <taxon>Spermatophyta</taxon>
        <taxon>Magnoliopsida</taxon>
        <taxon>Liliopsida</taxon>
        <taxon>Dioscoreales</taxon>
        <taxon>Dioscoreaceae</taxon>
        <taxon>Dioscorea</taxon>
    </lineage>
</organism>
<evidence type="ECO:0000256" key="1">
    <source>
        <dbReference type="ARBA" id="ARBA00004123"/>
    </source>
</evidence>
<reference evidence="6" key="1">
    <citation type="submission" date="2025-08" db="UniProtKB">
        <authorList>
            <consortium name="RefSeq"/>
        </authorList>
    </citation>
    <scope>IDENTIFICATION</scope>
</reference>
<keyword evidence="5" id="KW-1185">Reference proteome</keyword>
<dbReference type="SUPFAM" id="SSF48371">
    <property type="entry name" value="ARM repeat"/>
    <property type="match status" value="1"/>
</dbReference>
<dbReference type="Proteomes" id="UP001515500">
    <property type="component" value="Chromosome 8"/>
</dbReference>
<comment type="subcellular location">
    <subcellularLocation>
        <location evidence="1">Nucleus</location>
    </subcellularLocation>
</comment>
<gene>
    <name evidence="6" type="primary">LOC120267041</name>
</gene>
<name>A0AB40BTA4_DIOCR</name>
<dbReference type="AlphaFoldDB" id="A0AB40BTA4"/>
<dbReference type="InterPro" id="IPR052464">
    <property type="entry name" value="Synovial_Prolif_Regulator"/>
</dbReference>
<dbReference type="GeneID" id="120267041"/>
<comment type="similarity">
    <text evidence="3">Belongs to the SAAL1 family.</text>
</comment>
<keyword evidence="2" id="KW-0539">Nucleus</keyword>
<evidence type="ECO:0000313" key="6">
    <source>
        <dbReference type="RefSeq" id="XP_039130652.1"/>
    </source>
</evidence>
<sequence>MPSERSTSRATAQEDEDEDEEEEEEEEEEAPSHLPLAPSSESLDLSTTIDPSYIISLIRQLLPCNVKGETNDAKDCEEPKINDAVVDGQHGTPEIVDPWEDCGCILWDLAVNKSHAEFMVNNFLLDVLLGTLNISKSPRVTEICLGIIGNLACHDALIDAIVSTNGLVETVVNQLLLDDSLCLSETFRLLTVGLQGRRSASWSEALKDEQILLHILWIVGNTLNSTLLEKSIEFLLAIIDNQEVANILLQPLTKSGLPTSLVDLLSCEIGKLRSRNKLERPTALELILCAIEGLSAAHNSSESVSSNEQLFHLVCDVVKLSDKFEIASSCVSAVIIIANMLTDSENLASGISRDFTFLHGLLDILPFVTDDLQARNALWSILARLLVQVVENDLSPSTLCHFASVFSQKSSLIEEDLAGHSMQNFEEIDSTNMSKTSDATVDAVKKIVQILEKLMENSQVCDGVASRGDDGSSFRRLLKFCRKYTI</sequence>
<evidence type="ECO:0000313" key="5">
    <source>
        <dbReference type="Proteomes" id="UP001515500"/>
    </source>
</evidence>
<feature type="compositionally biased region" description="Polar residues" evidence="4">
    <location>
        <begin position="1"/>
        <end position="11"/>
    </location>
</feature>
<dbReference type="PANTHER" id="PTHR23424:SF23">
    <property type="entry name" value="PROTEIN SAAL1"/>
    <property type="match status" value="1"/>
</dbReference>
<evidence type="ECO:0000256" key="3">
    <source>
        <dbReference type="ARBA" id="ARBA00038401"/>
    </source>
</evidence>
<dbReference type="Gene3D" id="1.25.10.10">
    <property type="entry name" value="Leucine-rich Repeat Variant"/>
    <property type="match status" value="1"/>
</dbReference>
<dbReference type="PANTHER" id="PTHR23424">
    <property type="entry name" value="SERUM AMYLOID A"/>
    <property type="match status" value="1"/>
</dbReference>
<evidence type="ECO:0000256" key="2">
    <source>
        <dbReference type="ARBA" id="ARBA00023242"/>
    </source>
</evidence>
<proteinExistence type="inferred from homology"/>
<dbReference type="RefSeq" id="XP_039130652.1">
    <property type="nucleotide sequence ID" value="XM_039274718.1"/>
</dbReference>